<dbReference type="Pfam" id="PF08447">
    <property type="entry name" value="PAS_3"/>
    <property type="match status" value="3"/>
</dbReference>
<feature type="domain" description="PAC" evidence="6">
    <location>
        <begin position="208"/>
        <end position="260"/>
    </location>
</feature>
<dbReference type="EMBL" id="JBHUIX010000009">
    <property type="protein sequence ID" value="MFD2173982.1"/>
    <property type="molecule type" value="Genomic_DNA"/>
</dbReference>
<proteinExistence type="inferred from homology"/>
<feature type="domain" description="PAS" evidence="5">
    <location>
        <begin position="13"/>
        <end position="66"/>
    </location>
</feature>
<dbReference type="InterPro" id="IPR013655">
    <property type="entry name" value="PAS_fold_3"/>
</dbReference>
<dbReference type="InterPro" id="IPR003660">
    <property type="entry name" value="HAMP_dom"/>
</dbReference>
<keyword evidence="1" id="KW-0145">Chemotaxis</keyword>
<reference evidence="9" key="1">
    <citation type="journal article" date="2019" name="Int. J. Syst. Evol. Microbiol.">
        <title>The Global Catalogue of Microorganisms (GCM) 10K type strain sequencing project: providing services to taxonomists for standard genome sequencing and annotation.</title>
        <authorList>
            <consortium name="The Broad Institute Genomics Platform"/>
            <consortium name="The Broad Institute Genome Sequencing Center for Infectious Disease"/>
            <person name="Wu L."/>
            <person name="Ma J."/>
        </authorList>
    </citation>
    <scope>NUCLEOTIDE SEQUENCE [LARGE SCALE GENOMIC DNA]</scope>
    <source>
        <strain evidence="9">CCUG 55131</strain>
    </source>
</reference>
<comment type="similarity">
    <text evidence="2">Belongs to the methyl-accepting chemotaxis (MCP) protein family.</text>
</comment>
<evidence type="ECO:0000256" key="3">
    <source>
        <dbReference type="PROSITE-ProRule" id="PRU00284"/>
    </source>
</evidence>
<feature type="domain" description="PAC" evidence="6">
    <location>
        <begin position="84"/>
        <end position="138"/>
    </location>
</feature>
<dbReference type="PANTHER" id="PTHR43531:SF11">
    <property type="entry name" value="METHYL-ACCEPTING CHEMOTAXIS PROTEIN 3"/>
    <property type="match status" value="1"/>
</dbReference>
<dbReference type="CDD" id="cd11386">
    <property type="entry name" value="MCP_signal"/>
    <property type="match status" value="1"/>
</dbReference>
<feature type="domain" description="Methyl-accepting transducer" evidence="4">
    <location>
        <begin position="428"/>
        <end position="657"/>
    </location>
</feature>
<dbReference type="SMART" id="SM00283">
    <property type="entry name" value="MA"/>
    <property type="match status" value="1"/>
</dbReference>
<dbReference type="PANTHER" id="PTHR43531">
    <property type="entry name" value="PROTEIN ICFG"/>
    <property type="match status" value="1"/>
</dbReference>
<dbReference type="InterPro" id="IPR004089">
    <property type="entry name" value="MCPsignal_dom"/>
</dbReference>
<evidence type="ECO:0000259" key="5">
    <source>
        <dbReference type="PROSITE" id="PS50112"/>
    </source>
</evidence>
<dbReference type="InterPro" id="IPR004090">
    <property type="entry name" value="Chemotax_Me-accpt_rcpt"/>
</dbReference>
<dbReference type="InterPro" id="IPR035965">
    <property type="entry name" value="PAS-like_dom_sf"/>
</dbReference>
<protein>
    <submittedName>
        <fullName evidence="8">PAS domain S-box protein</fullName>
    </submittedName>
</protein>
<dbReference type="SMART" id="SM00086">
    <property type="entry name" value="PAC"/>
    <property type="match status" value="3"/>
</dbReference>
<dbReference type="PROSITE" id="PS50885">
    <property type="entry name" value="HAMP"/>
    <property type="match status" value="1"/>
</dbReference>
<dbReference type="SMART" id="SM00091">
    <property type="entry name" value="PAS"/>
    <property type="match status" value="3"/>
</dbReference>
<dbReference type="InterPro" id="IPR000014">
    <property type="entry name" value="PAS"/>
</dbReference>
<feature type="domain" description="PAS" evidence="5">
    <location>
        <begin position="153"/>
        <end position="179"/>
    </location>
</feature>
<dbReference type="Gene3D" id="1.10.287.950">
    <property type="entry name" value="Methyl-accepting chemotaxis protein"/>
    <property type="match status" value="1"/>
</dbReference>
<evidence type="ECO:0000256" key="2">
    <source>
        <dbReference type="ARBA" id="ARBA00029447"/>
    </source>
</evidence>
<accession>A0ABW5A6V0</accession>
<dbReference type="PRINTS" id="PR00260">
    <property type="entry name" value="CHEMTRNSDUCR"/>
</dbReference>
<evidence type="ECO:0000259" key="7">
    <source>
        <dbReference type="PROSITE" id="PS50885"/>
    </source>
</evidence>
<evidence type="ECO:0000259" key="4">
    <source>
        <dbReference type="PROSITE" id="PS50111"/>
    </source>
</evidence>
<dbReference type="PROSITE" id="PS50111">
    <property type="entry name" value="CHEMOTAXIS_TRANSDUC_2"/>
    <property type="match status" value="1"/>
</dbReference>
<dbReference type="InterPro" id="IPR051310">
    <property type="entry name" value="MCP_chemotaxis"/>
</dbReference>
<dbReference type="InterPro" id="IPR001610">
    <property type="entry name" value="PAC"/>
</dbReference>
<dbReference type="SUPFAM" id="SSF55785">
    <property type="entry name" value="PYP-like sensor domain (PAS domain)"/>
    <property type="match status" value="3"/>
</dbReference>
<dbReference type="PROSITE" id="PS50113">
    <property type="entry name" value="PAC"/>
    <property type="match status" value="3"/>
</dbReference>
<dbReference type="PROSITE" id="PS50112">
    <property type="entry name" value="PAS"/>
    <property type="match status" value="2"/>
</dbReference>
<dbReference type="Proteomes" id="UP001597413">
    <property type="component" value="Unassembled WGS sequence"/>
</dbReference>
<name>A0ABW5A6V0_9RHOB</name>
<dbReference type="NCBIfam" id="TIGR00229">
    <property type="entry name" value="sensory_box"/>
    <property type="match status" value="3"/>
</dbReference>
<dbReference type="CDD" id="cd00130">
    <property type="entry name" value="PAS"/>
    <property type="match status" value="3"/>
</dbReference>
<evidence type="ECO:0000259" key="6">
    <source>
        <dbReference type="PROSITE" id="PS50113"/>
    </source>
</evidence>
<keyword evidence="3" id="KW-0807">Transducer</keyword>
<dbReference type="Pfam" id="PF00015">
    <property type="entry name" value="MCPsignal"/>
    <property type="match status" value="1"/>
</dbReference>
<sequence length="691" mass="74746">MAFWNKSSQTATAVEQLAQAVQQTAAVIWFSPEGEILDANENFCTTMGYARSEIIGRKHALFIAPDFAKSADYATFWKDLRAGQSFSRTFRRIAKGGREVWIEASYVPVKDSAGQVIKVVKFASDVTTRIEEATDAKSRLSALDRSQATIEFDLDGTIINANENFLACVGYTLEEIQGRHHSLFVDPALKASAEYRSFWEDLAQGKPRTGEFRRFGKNGREVWLQATYNPILNAAGEPVKVVKFASDITTEKHLMLDLQSQIAALGRSQAVIEFTPDGTILTANENFLGALGYTLDEIRGQHHRMFVARDEVSSPAYAEFWAGLRAGTFQQAEYLRLGKGGREVWIQATYNPIRDIDGKVYKVVKFATDITPTKQAINGFGAAMARLAENDLTVRMERAVPREFESLKTAFNSSVQALGEVVGGISVRAERMMSGVAQISGAADDLSSRTEKQAAALEESAAALHEMTSAIASAAKAAAEAEEASGAAQDRTVAGLDTVQQAIQAMTGIEASSDKISRIINVMEDIAFQTNLLALNAGVEAARAGESGRGFAVVASEVRQLAQRSAEAAKEISDLITQTVRQIQGGVKLVSASGTALEEIAQHAQGIRAQVSGLASSAREQATGLDEINLAMTQLDQVTQQNAAMFEETSAATQSLRQEADELAASTAQFAVRREGAHDAEPYEQVFAHSA</sequence>
<evidence type="ECO:0000313" key="8">
    <source>
        <dbReference type="EMBL" id="MFD2173982.1"/>
    </source>
</evidence>
<organism evidence="8 9">
    <name type="scientific">Rhodobacter lacus</name>
    <dbReference type="NCBI Taxonomy" id="1641972"/>
    <lineage>
        <taxon>Bacteria</taxon>
        <taxon>Pseudomonadati</taxon>
        <taxon>Pseudomonadota</taxon>
        <taxon>Alphaproteobacteria</taxon>
        <taxon>Rhodobacterales</taxon>
        <taxon>Rhodobacter group</taxon>
        <taxon>Rhodobacter</taxon>
    </lineage>
</organism>
<comment type="caution">
    <text evidence="8">The sequence shown here is derived from an EMBL/GenBank/DDBJ whole genome shotgun (WGS) entry which is preliminary data.</text>
</comment>
<evidence type="ECO:0000256" key="1">
    <source>
        <dbReference type="ARBA" id="ARBA00022500"/>
    </source>
</evidence>
<dbReference type="InterPro" id="IPR000700">
    <property type="entry name" value="PAS-assoc_C"/>
</dbReference>
<feature type="domain" description="PAC" evidence="6">
    <location>
        <begin position="330"/>
        <end position="382"/>
    </location>
</feature>
<dbReference type="SUPFAM" id="SSF58104">
    <property type="entry name" value="Methyl-accepting chemotaxis protein (MCP) signaling domain"/>
    <property type="match status" value="1"/>
</dbReference>
<keyword evidence="9" id="KW-1185">Reference proteome</keyword>
<evidence type="ECO:0000313" key="9">
    <source>
        <dbReference type="Proteomes" id="UP001597413"/>
    </source>
</evidence>
<gene>
    <name evidence="8" type="ORF">ACFSM0_07770</name>
</gene>
<dbReference type="RefSeq" id="WP_377388968.1">
    <property type="nucleotide sequence ID" value="NZ_JBHUIX010000009.1"/>
</dbReference>
<dbReference type="Gene3D" id="3.30.450.20">
    <property type="entry name" value="PAS domain"/>
    <property type="match status" value="3"/>
</dbReference>
<feature type="domain" description="HAMP" evidence="7">
    <location>
        <begin position="371"/>
        <end position="423"/>
    </location>
</feature>